<name>A0A2G0PQ81_XENHO</name>
<dbReference type="Proteomes" id="UP000225433">
    <property type="component" value="Unassembled WGS sequence"/>
</dbReference>
<gene>
    <name evidence="1" type="ORF">Xhom_05022</name>
</gene>
<comment type="caution">
    <text evidence="1">The sequence shown here is derived from an EMBL/GenBank/DDBJ whole genome shotgun (WGS) entry which is preliminary data.</text>
</comment>
<accession>A0A2G0PQ81</accession>
<evidence type="ECO:0000313" key="2">
    <source>
        <dbReference type="Proteomes" id="UP000225433"/>
    </source>
</evidence>
<protein>
    <submittedName>
        <fullName evidence="1">Uncharacterized protein</fullName>
    </submittedName>
</protein>
<organism evidence="1 2">
    <name type="scientific">Xenorhabdus hominickii</name>
    <dbReference type="NCBI Taxonomy" id="351679"/>
    <lineage>
        <taxon>Bacteria</taxon>
        <taxon>Pseudomonadati</taxon>
        <taxon>Pseudomonadota</taxon>
        <taxon>Gammaproteobacteria</taxon>
        <taxon>Enterobacterales</taxon>
        <taxon>Morganellaceae</taxon>
        <taxon>Xenorhabdus</taxon>
    </lineage>
</organism>
<proteinExistence type="predicted"/>
<dbReference type="AlphaFoldDB" id="A0A2G0PQ81"/>
<sequence length="37" mass="4096">MTLDRFDFPVTLSYRHSADVLESEISGTDTGALSHNL</sequence>
<evidence type="ECO:0000313" key="1">
    <source>
        <dbReference type="EMBL" id="PHM49092.1"/>
    </source>
</evidence>
<dbReference type="EMBL" id="NJAI01000069">
    <property type="protein sequence ID" value="PHM49092.1"/>
    <property type="molecule type" value="Genomic_DNA"/>
</dbReference>
<reference evidence="1 2" key="1">
    <citation type="journal article" date="2017" name="Nat. Microbiol.">
        <title>Natural product diversity associated with the nematode symbionts Photorhabdus and Xenorhabdus.</title>
        <authorList>
            <person name="Tobias N.J."/>
            <person name="Wolff H."/>
            <person name="Djahanschiri B."/>
            <person name="Grundmann F."/>
            <person name="Kronenwerth M."/>
            <person name="Shi Y.M."/>
            <person name="Simonyi S."/>
            <person name="Grun P."/>
            <person name="Shapiro-Ilan D."/>
            <person name="Pidot S.J."/>
            <person name="Stinear T.P."/>
            <person name="Ebersberger I."/>
            <person name="Bode H.B."/>
        </authorList>
    </citation>
    <scope>NUCLEOTIDE SEQUENCE [LARGE SCALE GENOMIC DNA]</scope>
    <source>
        <strain evidence="1 2">DSM 17903</strain>
    </source>
</reference>